<accession>A0A6J5PKH7</accession>
<keyword evidence="1" id="KW-0175">Coiled coil</keyword>
<dbReference type="EMBL" id="LR796834">
    <property type="protein sequence ID" value="CAB4168933.1"/>
    <property type="molecule type" value="Genomic_DNA"/>
</dbReference>
<gene>
    <name evidence="4" type="ORF">UFOVP1098_12</name>
    <name evidence="5" type="ORF">UFOVP1353_21</name>
    <name evidence="6" type="ORF">UFOVP1458_33</name>
    <name evidence="7" type="ORF">UFOVP1546_35</name>
    <name evidence="2" type="ORF">UFOVP578_30</name>
    <name evidence="3" type="ORF">UFOVP928_4</name>
</gene>
<evidence type="ECO:0000313" key="3">
    <source>
        <dbReference type="EMBL" id="CAB4171577.1"/>
    </source>
</evidence>
<proteinExistence type="predicted"/>
<reference evidence="3" key="1">
    <citation type="submission" date="2020-05" db="EMBL/GenBank/DDBJ databases">
        <authorList>
            <person name="Chiriac C."/>
            <person name="Salcher M."/>
            <person name="Ghai R."/>
            <person name="Kavagutti S V."/>
        </authorList>
    </citation>
    <scope>NUCLEOTIDE SEQUENCE</scope>
</reference>
<evidence type="ECO:0000313" key="4">
    <source>
        <dbReference type="EMBL" id="CAB4183830.1"/>
    </source>
</evidence>
<evidence type="ECO:0000256" key="1">
    <source>
        <dbReference type="SAM" id="Coils"/>
    </source>
</evidence>
<evidence type="ECO:0000313" key="6">
    <source>
        <dbReference type="EMBL" id="CAB4214386.1"/>
    </source>
</evidence>
<name>A0A6J5PKH7_9CAUD</name>
<dbReference type="EMBL" id="LR796872">
    <property type="protein sequence ID" value="CAB4171577.1"/>
    <property type="molecule type" value="Genomic_DNA"/>
</dbReference>
<dbReference type="EMBL" id="LR798391">
    <property type="protein sequence ID" value="CAB5228684.1"/>
    <property type="molecule type" value="Genomic_DNA"/>
</dbReference>
<evidence type="ECO:0000313" key="2">
    <source>
        <dbReference type="EMBL" id="CAB4168933.1"/>
    </source>
</evidence>
<organism evidence="3">
    <name type="scientific">uncultured Caudovirales phage</name>
    <dbReference type="NCBI Taxonomy" id="2100421"/>
    <lineage>
        <taxon>Viruses</taxon>
        <taxon>Duplodnaviria</taxon>
        <taxon>Heunggongvirae</taxon>
        <taxon>Uroviricota</taxon>
        <taxon>Caudoviricetes</taxon>
        <taxon>Peduoviridae</taxon>
        <taxon>Maltschvirus</taxon>
        <taxon>Maltschvirus maltsch</taxon>
    </lineage>
</organism>
<sequence length="54" mass="6189">MAWNSPFLSTLSGTDKDALQSIFSSLRGELERLQLEIDGLKEKPANKFKEQTRY</sequence>
<dbReference type="EMBL" id="LR797296">
    <property type="protein sequence ID" value="CAB4200096.1"/>
    <property type="molecule type" value="Genomic_DNA"/>
</dbReference>
<protein>
    <submittedName>
        <fullName evidence="3">Uncharacterized protein</fullName>
    </submittedName>
</protein>
<evidence type="ECO:0000313" key="7">
    <source>
        <dbReference type="EMBL" id="CAB5228684.1"/>
    </source>
</evidence>
<dbReference type="EMBL" id="LR797055">
    <property type="protein sequence ID" value="CAB4183830.1"/>
    <property type="molecule type" value="Genomic_DNA"/>
</dbReference>
<evidence type="ECO:0000313" key="5">
    <source>
        <dbReference type="EMBL" id="CAB4200096.1"/>
    </source>
</evidence>
<dbReference type="EMBL" id="LR797407">
    <property type="protein sequence ID" value="CAB4214386.1"/>
    <property type="molecule type" value="Genomic_DNA"/>
</dbReference>
<feature type="coiled-coil region" evidence="1">
    <location>
        <begin position="16"/>
        <end position="43"/>
    </location>
</feature>